<keyword evidence="5" id="KW-0378">Hydrolase</keyword>
<dbReference type="Pfam" id="PF14541">
    <property type="entry name" value="TAXi_C"/>
    <property type="match status" value="1"/>
</dbReference>
<dbReference type="PANTHER" id="PTHR13683:SF750">
    <property type="entry name" value="ASPARTYL PROTEASE AED1"/>
    <property type="match status" value="1"/>
</dbReference>
<keyword evidence="2" id="KW-0645">Protease</keyword>
<dbReference type="GO" id="GO:0004190">
    <property type="term" value="F:aspartic-type endopeptidase activity"/>
    <property type="evidence" value="ECO:0007669"/>
    <property type="project" value="UniProtKB-KW"/>
</dbReference>
<keyword evidence="3 9" id="KW-0732">Signal</keyword>
<evidence type="ECO:0000256" key="1">
    <source>
        <dbReference type="ARBA" id="ARBA00007447"/>
    </source>
</evidence>
<gene>
    <name evidence="11" type="ORF">QN277_018497</name>
</gene>
<dbReference type="PRINTS" id="PR00792">
    <property type="entry name" value="PEPSIN"/>
</dbReference>
<keyword evidence="6" id="KW-1015">Disulfide bond</keyword>
<dbReference type="FunFam" id="2.40.70.10:FF:000013">
    <property type="entry name" value="Aspartyl protease AED1"/>
    <property type="match status" value="1"/>
</dbReference>
<feature type="region of interest" description="Disordered" evidence="8">
    <location>
        <begin position="122"/>
        <end position="152"/>
    </location>
</feature>
<protein>
    <recommendedName>
        <fullName evidence="10">Peptidase A1 domain-containing protein</fullName>
    </recommendedName>
</protein>
<feature type="signal peptide" evidence="9">
    <location>
        <begin position="1"/>
        <end position="26"/>
    </location>
</feature>
<dbReference type="SUPFAM" id="SSF50630">
    <property type="entry name" value="Acid proteases"/>
    <property type="match status" value="1"/>
</dbReference>
<dbReference type="InterPro" id="IPR001461">
    <property type="entry name" value="Aspartic_peptidase_A1"/>
</dbReference>
<dbReference type="AlphaFoldDB" id="A0AAE1MSQ0"/>
<keyword evidence="12" id="KW-1185">Reference proteome</keyword>
<evidence type="ECO:0000256" key="7">
    <source>
        <dbReference type="PIRSR" id="PIRSR601461-1"/>
    </source>
</evidence>
<evidence type="ECO:0000256" key="8">
    <source>
        <dbReference type="SAM" id="MobiDB-lite"/>
    </source>
</evidence>
<dbReference type="FunFam" id="2.40.70.10:FF:000021">
    <property type="entry name" value="Aspartyl protease AED1"/>
    <property type="match status" value="1"/>
</dbReference>
<evidence type="ECO:0000256" key="6">
    <source>
        <dbReference type="ARBA" id="ARBA00023157"/>
    </source>
</evidence>
<dbReference type="Pfam" id="PF14543">
    <property type="entry name" value="TAXi_N"/>
    <property type="match status" value="1"/>
</dbReference>
<dbReference type="InterPro" id="IPR033873">
    <property type="entry name" value="CND41-like"/>
</dbReference>
<evidence type="ECO:0000256" key="4">
    <source>
        <dbReference type="ARBA" id="ARBA00022750"/>
    </source>
</evidence>
<dbReference type="InterPro" id="IPR032861">
    <property type="entry name" value="TAXi_N"/>
</dbReference>
<feature type="compositionally biased region" description="Basic and acidic residues" evidence="8">
    <location>
        <begin position="122"/>
        <end position="132"/>
    </location>
</feature>
<evidence type="ECO:0000259" key="10">
    <source>
        <dbReference type="PROSITE" id="PS51767"/>
    </source>
</evidence>
<feature type="active site" evidence="7">
    <location>
        <position position="390"/>
    </location>
</feature>
<dbReference type="PROSITE" id="PS51767">
    <property type="entry name" value="PEPTIDASE_A1"/>
    <property type="match status" value="1"/>
</dbReference>
<evidence type="ECO:0000313" key="12">
    <source>
        <dbReference type="Proteomes" id="UP001293593"/>
    </source>
</evidence>
<proteinExistence type="inferred from homology"/>
<evidence type="ECO:0000256" key="2">
    <source>
        <dbReference type="ARBA" id="ARBA00022670"/>
    </source>
</evidence>
<reference evidence="11" key="1">
    <citation type="submission" date="2023-10" db="EMBL/GenBank/DDBJ databases">
        <title>Chromosome-level genome of the transformable northern wattle, Acacia crassicarpa.</title>
        <authorList>
            <person name="Massaro I."/>
            <person name="Sinha N.R."/>
            <person name="Poethig S."/>
            <person name="Leichty A.R."/>
        </authorList>
    </citation>
    <scope>NUCLEOTIDE SEQUENCE</scope>
    <source>
        <strain evidence="11">Acra3RX</strain>
        <tissue evidence="11">Leaf</tissue>
    </source>
</reference>
<sequence length="530" mass="57169">MASSFFSNPFLLPLLSLVCFSLFIESKTFVSATTRKQYIELQHITDHYHHVPVTSFFPSSTCTSPQGGSRKGWLEVVHKHGPCSKPKQHTSSSSSFIIPHSEILEQDIARVRAIQRKLWEARRQASEQDRKSTTKTSEASLDQAVAPAPAEVQLPAESGEIIGTGDYFVKVGLGTPARELSLIFDTGSALTWTQCLPCLRSDSCYTQNEPIFDPSKSSSYSNIPCPSSQCSQLFSATGNQPTCSASSGDCLYHISYGDRSFSTGNYAKETLTINPAHVVNDFLFGCGHDNGGLFNGTDGILGLSRNQISFVQQTSDIFHNIFSYCLPATATDVGYLNFGGEPPSDNVIYTPFSSIPLSSYFYTLDLNGISLAGHSLPITSSVFSSGVIIDSGTVITWLPKAAYDPLRDAFRKAMSKYPMAPPFSILDTCYDLSGQDTVIVPKVTLSFGGGANVDLDASGVLYALNETLVCLAFADNGDARFPTIIGNTQQRTLEVVYDVGGGKIGFRPHSCGGSSKFVTGVSPAIPPNPF</sequence>
<comment type="caution">
    <text evidence="11">The sequence shown here is derived from an EMBL/GenBank/DDBJ whole genome shotgun (WGS) entry which is preliminary data.</text>
</comment>
<feature type="domain" description="Peptidase A1" evidence="10">
    <location>
        <begin position="167"/>
        <end position="507"/>
    </location>
</feature>
<dbReference type="GO" id="GO:0006508">
    <property type="term" value="P:proteolysis"/>
    <property type="evidence" value="ECO:0007669"/>
    <property type="project" value="UniProtKB-KW"/>
</dbReference>
<keyword evidence="4" id="KW-0064">Aspartyl protease</keyword>
<organism evidence="11 12">
    <name type="scientific">Acacia crassicarpa</name>
    <name type="common">northern wattle</name>
    <dbReference type="NCBI Taxonomy" id="499986"/>
    <lineage>
        <taxon>Eukaryota</taxon>
        <taxon>Viridiplantae</taxon>
        <taxon>Streptophyta</taxon>
        <taxon>Embryophyta</taxon>
        <taxon>Tracheophyta</taxon>
        <taxon>Spermatophyta</taxon>
        <taxon>Magnoliopsida</taxon>
        <taxon>eudicotyledons</taxon>
        <taxon>Gunneridae</taxon>
        <taxon>Pentapetalae</taxon>
        <taxon>rosids</taxon>
        <taxon>fabids</taxon>
        <taxon>Fabales</taxon>
        <taxon>Fabaceae</taxon>
        <taxon>Caesalpinioideae</taxon>
        <taxon>mimosoid clade</taxon>
        <taxon>Acacieae</taxon>
        <taxon>Acacia</taxon>
    </lineage>
</organism>
<evidence type="ECO:0000256" key="3">
    <source>
        <dbReference type="ARBA" id="ARBA00022729"/>
    </source>
</evidence>
<dbReference type="CDD" id="cd05472">
    <property type="entry name" value="cnd41_like"/>
    <property type="match status" value="1"/>
</dbReference>
<evidence type="ECO:0000313" key="11">
    <source>
        <dbReference type="EMBL" id="KAK4275410.1"/>
    </source>
</evidence>
<feature type="chain" id="PRO_5041910981" description="Peptidase A1 domain-containing protein" evidence="9">
    <location>
        <begin position="27"/>
        <end position="530"/>
    </location>
</feature>
<evidence type="ECO:0000256" key="9">
    <source>
        <dbReference type="SAM" id="SignalP"/>
    </source>
</evidence>
<dbReference type="Proteomes" id="UP001293593">
    <property type="component" value="Unassembled WGS sequence"/>
</dbReference>
<accession>A0AAE1MSQ0</accession>
<dbReference type="InterPro" id="IPR021109">
    <property type="entry name" value="Peptidase_aspartic_dom_sf"/>
</dbReference>
<dbReference type="PANTHER" id="PTHR13683">
    <property type="entry name" value="ASPARTYL PROTEASES"/>
    <property type="match status" value="1"/>
</dbReference>
<dbReference type="InterPro" id="IPR033121">
    <property type="entry name" value="PEPTIDASE_A1"/>
</dbReference>
<dbReference type="InterPro" id="IPR032799">
    <property type="entry name" value="TAXi_C"/>
</dbReference>
<name>A0AAE1MSQ0_9FABA</name>
<dbReference type="EMBL" id="JAWXYG010000004">
    <property type="protein sequence ID" value="KAK4275410.1"/>
    <property type="molecule type" value="Genomic_DNA"/>
</dbReference>
<dbReference type="Gene3D" id="2.40.70.10">
    <property type="entry name" value="Acid Proteases"/>
    <property type="match status" value="2"/>
</dbReference>
<feature type="active site" evidence="7">
    <location>
        <position position="185"/>
    </location>
</feature>
<evidence type="ECO:0000256" key="5">
    <source>
        <dbReference type="ARBA" id="ARBA00022801"/>
    </source>
</evidence>
<comment type="similarity">
    <text evidence="1">Belongs to the peptidase A1 family.</text>
</comment>